<evidence type="ECO:0000256" key="4">
    <source>
        <dbReference type="ARBA" id="ARBA00022827"/>
    </source>
</evidence>
<dbReference type="GO" id="GO:0019646">
    <property type="term" value="P:aerobic electron transport chain"/>
    <property type="evidence" value="ECO:0007669"/>
    <property type="project" value="TreeGrafter"/>
</dbReference>
<comment type="similarity">
    <text evidence="2">Belongs to the NADH dehydrogenase family.</text>
</comment>
<dbReference type="Pfam" id="PF07992">
    <property type="entry name" value="Pyr_redox_2"/>
    <property type="match status" value="1"/>
</dbReference>
<keyword evidence="4" id="KW-0274">FAD</keyword>
<dbReference type="OrthoDB" id="9784880at2"/>
<feature type="region of interest" description="Disordered" evidence="6">
    <location>
        <begin position="370"/>
        <end position="399"/>
    </location>
</feature>
<accession>A0A6N7KWP0</accession>
<dbReference type="EMBL" id="WBOF01000002">
    <property type="protein sequence ID" value="MQS16082.1"/>
    <property type="molecule type" value="Genomic_DNA"/>
</dbReference>
<comment type="cofactor">
    <cofactor evidence="1">
        <name>FAD</name>
        <dbReference type="ChEBI" id="CHEBI:57692"/>
    </cofactor>
</comment>
<evidence type="ECO:0000256" key="5">
    <source>
        <dbReference type="ARBA" id="ARBA00023002"/>
    </source>
</evidence>
<dbReference type="PRINTS" id="PR00469">
    <property type="entry name" value="PNDRDTASEII"/>
</dbReference>
<dbReference type="InterPro" id="IPR051169">
    <property type="entry name" value="NADH-Q_oxidoreductase"/>
</dbReference>
<dbReference type="Proteomes" id="UP000450000">
    <property type="component" value="Unassembled WGS sequence"/>
</dbReference>
<evidence type="ECO:0000259" key="7">
    <source>
        <dbReference type="Pfam" id="PF07992"/>
    </source>
</evidence>
<gene>
    <name evidence="8" type="ORF">F7Q99_28540</name>
</gene>
<evidence type="ECO:0000256" key="2">
    <source>
        <dbReference type="ARBA" id="ARBA00005272"/>
    </source>
</evidence>
<dbReference type="GO" id="GO:0003955">
    <property type="term" value="F:NAD(P)H dehydrogenase (quinone) activity"/>
    <property type="evidence" value="ECO:0007669"/>
    <property type="project" value="TreeGrafter"/>
</dbReference>
<evidence type="ECO:0000313" key="9">
    <source>
        <dbReference type="Proteomes" id="UP000450000"/>
    </source>
</evidence>
<dbReference type="RefSeq" id="WP_153466836.1">
    <property type="nucleotide sequence ID" value="NZ_WBOF01000002.1"/>
</dbReference>
<dbReference type="AlphaFoldDB" id="A0A6N7KWP0"/>
<keyword evidence="3" id="KW-0285">Flavoprotein</keyword>
<dbReference type="SUPFAM" id="SSF51905">
    <property type="entry name" value="FAD/NAD(P)-binding domain"/>
    <property type="match status" value="1"/>
</dbReference>
<keyword evidence="5" id="KW-0560">Oxidoreductase</keyword>
<dbReference type="InterPro" id="IPR036188">
    <property type="entry name" value="FAD/NAD-bd_sf"/>
</dbReference>
<dbReference type="Gene3D" id="3.50.50.100">
    <property type="match status" value="1"/>
</dbReference>
<organism evidence="8 9">
    <name type="scientific">Streptomyces kaniharaensis</name>
    <dbReference type="NCBI Taxonomy" id="212423"/>
    <lineage>
        <taxon>Bacteria</taxon>
        <taxon>Bacillati</taxon>
        <taxon>Actinomycetota</taxon>
        <taxon>Actinomycetes</taxon>
        <taxon>Kitasatosporales</taxon>
        <taxon>Streptomycetaceae</taxon>
        <taxon>Streptomyces</taxon>
    </lineage>
</organism>
<reference evidence="8 9" key="1">
    <citation type="submission" date="2019-09" db="EMBL/GenBank/DDBJ databases">
        <title>Genome Sequences of Streptomyces kaniharaensis ATCC 21070.</title>
        <authorList>
            <person name="Zhu W."/>
            <person name="De Crecy-Lagard V."/>
            <person name="Richards N.G."/>
        </authorList>
    </citation>
    <scope>NUCLEOTIDE SEQUENCE [LARGE SCALE GENOMIC DNA]</scope>
    <source>
        <strain evidence="8 9">SF-557</strain>
    </source>
</reference>
<dbReference type="PANTHER" id="PTHR42913:SF3">
    <property type="entry name" value="64 KDA MITOCHONDRIAL NADH DEHYDROGENASE (EUROFUNG)"/>
    <property type="match status" value="1"/>
</dbReference>
<name>A0A6N7KWP0_9ACTN</name>
<dbReference type="PANTHER" id="PTHR42913">
    <property type="entry name" value="APOPTOSIS-INDUCING FACTOR 1"/>
    <property type="match status" value="1"/>
</dbReference>
<keyword evidence="9" id="KW-1185">Reference proteome</keyword>
<evidence type="ECO:0000256" key="3">
    <source>
        <dbReference type="ARBA" id="ARBA00022630"/>
    </source>
</evidence>
<proteinExistence type="inferred from homology"/>
<evidence type="ECO:0000256" key="6">
    <source>
        <dbReference type="SAM" id="MobiDB-lite"/>
    </source>
</evidence>
<dbReference type="InterPro" id="IPR023753">
    <property type="entry name" value="FAD/NAD-binding_dom"/>
</dbReference>
<evidence type="ECO:0000313" key="8">
    <source>
        <dbReference type="EMBL" id="MQS16082.1"/>
    </source>
</evidence>
<evidence type="ECO:0000256" key="1">
    <source>
        <dbReference type="ARBA" id="ARBA00001974"/>
    </source>
</evidence>
<sequence>MKQHIVVIGAGYAGLTAALRVSRRHRVTLIDPKTEFSERIRLHEVAAGRGSTGVPLRELVAGRDISTVTARAVAIDLDGRSVSLDDGTVVGYDRLVYALGSRTDTASVPGAADHAYTVERAGELSARLAGGDGTVAAVGGGLTGIEVAAELAESAAGWKTCLVTGQEPGAGLSPAGRRHVTAALERLGARIHADTRVTAVHPHGLSTDRGEIPADVVVWTATLTVPSLAAEAGLAVDARGRALVDATLRSSSHPDVFVVGDAARVSAPGIGELRMACATAMPTGAYAAEVIDALSRGRQPAPFRFRYLAQCVSLGRNDAVIQAVRADDSPHHLVITGRPAARINEWINRYTLGALNAERRRPGTYRWAKPLRTTAPNAPLPPLRKPVEEPSGRRVLFGK</sequence>
<comment type="caution">
    <text evidence="8">The sequence shown here is derived from an EMBL/GenBank/DDBJ whole genome shotgun (WGS) entry which is preliminary data.</text>
</comment>
<protein>
    <submittedName>
        <fullName evidence="8">FAD-dependent oxidoreductase</fullName>
    </submittedName>
</protein>
<feature type="domain" description="FAD/NAD(P)-binding" evidence="7">
    <location>
        <begin position="4"/>
        <end position="267"/>
    </location>
</feature>
<dbReference type="PRINTS" id="PR00368">
    <property type="entry name" value="FADPNR"/>
</dbReference>